<dbReference type="Proteomes" id="UP000423413">
    <property type="component" value="Chromosome"/>
</dbReference>
<dbReference type="EMBL" id="CP046441">
    <property type="protein sequence ID" value="QGT84773.1"/>
    <property type="molecule type" value="Genomic_DNA"/>
</dbReference>
<organism evidence="1 2">
    <name type="scientific">Pseudomonas coronafaciens pv. coronafaciens</name>
    <dbReference type="NCBI Taxonomy" id="235275"/>
    <lineage>
        <taxon>Bacteria</taxon>
        <taxon>Pseudomonadati</taxon>
        <taxon>Pseudomonadota</taxon>
        <taxon>Gammaproteobacteria</taxon>
        <taxon>Pseudomonadales</taxon>
        <taxon>Pseudomonadaceae</taxon>
        <taxon>Pseudomonas</taxon>
        <taxon>Pseudomonas coronafaciens</taxon>
    </lineage>
</organism>
<sequence>MDDAIKRRVERKFPELTGVYYLQRLAQLAARTHGPTPVTANAVATKAALLAAKLKPVTL</sequence>
<accession>A0AAE6QN91</accession>
<dbReference type="AlphaFoldDB" id="A0AAE6QN91"/>
<protein>
    <submittedName>
        <fullName evidence="1">Uncharacterized protein</fullName>
    </submittedName>
</protein>
<evidence type="ECO:0000313" key="1">
    <source>
        <dbReference type="EMBL" id="QGT84773.1"/>
    </source>
</evidence>
<gene>
    <name evidence="1" type="ORF">GMO17_25460</name>
</gene>
<reference evidence="1 2" key="1">
    <citation type="submission" date="2019-11" db="EMBL/GenBank/DDBJ databases">
        <title>Complete genome sequence of Pseudomonas syringae pv. coronafaciens isolate B19001 originated in imported oat cereal.</title>
        <authorList>
            <person name="Kim S.M."/>
            <person name="Lee B.C."/>
            <person name="Seo S.J."/>
            <person name="Lee J.E."/>
            <person name="Choi N.J."/>
            <person name="Park J.H."/>
        </authorList>
    </citation>
    <scope>NUCLEOTIDE SEQUENCE [LARGE SCALE GENOMIC DNA]</scope>
    <source>
        <strain evidence="1 2">B19001</strain>
    </source>
</reference>
<proteinExistence type="predicted"/>
<evidence type="ECO:0000313" key="2">
    <source>
        <dbReference type="Proteomes" id="UP000423413"/>
    </source>
</evidence>
<name>A0AAE6QN91_9PSED</name>